<comment type="caution">
    <text evidence="2">The sequence shown here is derived from an EMBL/GenBank/DDBJ whole genome shotgun (WGS) entry which is preliminary data.</text>
</comment>
<feature type="signal peptide" evidence="1">
    <location>
        <begin position="1"/>
        <end position="21"/>
    </location>
</feature>
<dbReference type="AlphaFoldDB" id="A0AAW2DXR4"/>
<reference evidence="2 3" key="1">
    <citation type="submission" date="2024-01" db="EMBL/GenBank/DDBJ databases">
        <title>A telomere-to-telomere, gap-free genome of sweet tea (Lithocarpus litseifolius).</title>
        <authorList>
            <person name="Zhou J."/>
        </authorList>
    </citation>
    <scope>NUCLEOTIDE SEQUENCE [LARGE SCALE GENOMIC DNA]</scope>
    <source>
        <strain evidence="2">Zhou-2022a</strain>
        <tissue evidence="2">Leaf</tissue>
    </source>
</reference>
<gene>
    <name evidence="2" type="ORF">SO802_002441</name>
</gene>
<keyword evidence="1" id="KW-0732">Signal</keyword>
<evidence type="ECO:0000256" key="1">
    <source>
        <dbReference type="SAM" id="SignalP"/>
    </source>
</evidence>
<name>A0AAW2DXR4_9ROSI</name>
<dbReference type="Proteomes" id="UP001459277">
    <property type="component" value="Unassembled WGS sequence"/>
</dbReference>
<evidence type="ECO:0000313" key="2">
    <source>
        <dbReference type="EMBL" id="KAL0015372.1"/>
    </source>
</evidence>
<protein>
    <submittedName>
        <fullName evidence="2">Uncharacterized protein</fullName>
    </submittedName>
</protein>
<keyword evidence="3" id="KW-1185">Reference proteome</keyword>
<feature type="chain" id="PRO_5043452766" evidence="1">
    <location>
        <begin position="22"/>
        <end position="123"/>
    </location>
</feature>
<dbReference type="EMBL" id="JAZDWU010000001">
    <property type="protein sequence ID" value="KAL0015372.1"/>
    <property type="molecule type" value="Genomic_DNA"/>
</dbReference>
<sequence length="123" mass="13415">MGLWVRWCVWLCSMVWLRVSSEVSCVADGVAVGFRVEEGGTKVEEDDKGLEMVVEVDHEVEDGVVHRVGGVVQVDDDDDDEVVVVAEDKIQDVEEVVVDRICAVAVAVADVGPVVEVDVYEKA</sequence>
<proteinExistence type="predicted"/>
<evidence type="ECO:0000313" key="3">
    <source>
        <dbReference type="Proteomes" id="UP001459277"/>
    </source>
</evidence>
<organism evidence="2 3">
    <name type="scientific">Lithocarpus litseifolius</name>
    <dbReference type="NCBI Taxonomy" id="425828"/>
    <lineage>
        <taxon>Eukaryota</taxon>
        <taxon>Viridiplantae</taxon>
        <taxon>Streptophyta</taxon>
        <taxon>Embryophyta</taxon>
        <taxon>Tracheophyta</taxon>
        <taxon>Spermatophyta</taxon>
        <taxon>Magnoliopsida</taxon>
        <taxon>eudicotyledons</taxon>
        <taxon>Gunneridae</taxon>
        <taxon>Pentapetalae</taxon>
        <taxon>rosids</taxon>
        <taxon>fabids</taxon>
        <taxon>Fagales</taxon>
        <taxon>Fagaceae</taxon>
        <taxon>Lithocarpus</taxon>
    </lineage>
</organism>
<accession>A0AAW2DXR4</accession>